<protein>
    <recommendedName>
        <fullName evidence="6">BHLH domain-containing protein</fullName>
    </recommendedName>
</protein>
<dbReference type="InterPro" id="IPR026052">
    <property type="entry name" value="DNA-bd_prot-inh"/>
</dbReference>
<dbReference type="InterPro" id="IPR036638">
    <property type="entry name" value="HLH_DNA-bd_sf"/>
</dbReference>
<dbReference type="SUPFAM" id="SSF47459">
    <property type="entry name" value="HLH, helix-loop-helix DNA-binding domain"/>
    <property type="match status" value="1"/>
</dbReference>
<dbReference type="Gene3D" id="4.10.280.10">
    <property type="entry name" value="Helix-loop-helix DNA-binding domain"/>
    <property type="match status" value="1"/>
</dbReference>
<dbReference type="EMBL" id="CALNXI010001390">
    <property type="protein sequence ID" value="CAH3167436.1"/>
    <property type="molecule type" value="Genomic_DNA"/>
</dbReference>
<evidence type="ECO:0000313" key="7">
    <source>
        <dbReference type="EMBL" id="CAH3167436.1"/>
    </source>
</evidence>
<keyword evidence="2" id="KW-0678">Repressor</keyword>
<evidence type="ECO:0000256" key="3">
    <source>
        <dbReference type="ARBA" id="ARBA00023015"/>
    </source>
</evidence>
<gene>
    <name evidence="7" type="ORF">PEVE_00006062</name>
</gene>
<feature type="domain" description="BHLH" evidence="6">
    <location>
        <begin position="12"/>
        <end position="64"/>
    </location>
</feature>
<keyword evidence="3" id="KW-0805">Transcription regulation</keyword>
<evidence type="ECO:0000259" key="6">
    <source>
        <dbReference type="PROSITE" id="PS50888"/>
    </source>
</evidence>
<evidence type="ECO:0000256" key="5">
    <source>
        <dbReference type="ARBA" id="ARBA00023242"/>
    </source>
</evidence>
<keyword evidence="5" id="KW-0539">Nucleus</keyword>
<dbReference type="SMART" id="SM00353">
    <property type="entry name" value="HLH"/>
    <property type="match status" value="1"/>
</dbReference>
<evidence type="ECO:0000256" key="2">
    <source>
        <dbReference type="ARBA" id="ARBA00022491"/>
    </source>
</evidence>
<evidence type="ECO:0000256" key="4">
    <source>
        <dbReference type="ARBA" id="ARBA00023163"/>
    </source>
</evidence>
<dbReference type="PANTHER" id="PTHR11723:SF17">
    <property type="entry name" value="PROTEIN EXTRA-MACROCHAETAE"/>
    <property type="match status" value="1"/>
</dbReference>
<dbReference type="Proteomes" id="UP001159427">
    <property type="component" value="Unassembled WGS sequence"/>
</dbReference>
<keyword evidence="8" id="KW-1185">Reference proteome</keyword>
<evidence type="ECO:0000256" key="1">
    <source>
        <dbReference type="ARBA" id="ARBA00004123"/>
    </source>
</evidence>
<sequence length="201" mass="23219">MSTSSSISRDHERGLRSSLLEQGCIYNMSDCYERLRTMLPQGSDNRRMSKVEILQHVIDYIQDLESALELPHSQTAENFTGTERVGMSKHKFTGFSFIVTSKVVTRVMDKYIARCPYIPCTKTYEQFSDKVGISRPLIRDSVKECLDIASVMDKRIRHLWKAICCLDKNQKKLKDIFQQSFANKTDGLRSVRGTCFLEVEW</sequence>
<accession>A0ABN8QPP4</accession>
<dbReference type="InterPro" id="IPR011598">
    <property type="entry name" value="bHLH_dom"/>
</dbReference>
<name>A0ABN8QPP4_9CNID</name>
<dbReference type="PROSITE" id="PS50888">
    <property type="entry name" value="BHLH"/>
    <property type="match status" value="1"/>
</dbReference>
<dbReference type="CDD" id="cd19684">
    <property type="entry name" value="bHLH_dnHLH_ID"/>
    <property type="match status" value="1"/>
</dbReference>
<keyword evidence="4" id="KW-0804">Transcription</keyword>
<dbReference type="PANTHER" id="PTHR11723">
    <property type="entry name" value="DNA-BINDING PROTEIN INHIBITOR"/>
    <property type="match status" value="1"/>
</dbReference>
<organism evidence="7 8">
    <name type="scientific">Porites evermanni</name>
    <dbReference type="NCBI Taxonomy" id="104178"/>
    <lineage>
        <taxon>Eukaryota</taxon>
        <taxon>Metazoa</taxon>
        <taxon>Cnidaria</taxon>
        <taxon>Anthozoa</taxon>
        <taxon>Hexacorallia</taxon>
        <taxon>Scleractinia</taxon>
        <taxon>Fungiina</taxon>
        <taxon>Poritidae</taxon>
        <taxon>Porites</taxon>
    </lineage>
</organism>
<comment type="caution">
    <text evidence="7">The sequence shown here is derived from an EMBL/GenBank/DDBJ whole genome shotgun (WGS) entry which is preliminary data.</text>
</comment>
<comment type="subcellular location">
    <subcellularLocation>
        <location evidence="1">Nucleus</location>
    </subcellularLocation>
</comment>
<reference evidence="7 8" key="1">
    <citation type="submission" date="2022-05" db="EMBL/GenBank/DDBJ databases">
        <authorList>
            <consortium name="Genoscope - CEA"/>
            <person name="William W."/>
        </authorList>
    </citation>
    <scope>NUCLEOTIDE SEQUENCE [LARGE SCALE GENOMIC DNA]</scope>
</reference>
<proteinExistence type="predicted"/>
<dbReference type="Pfam" id="PF00010">
    <property type="entry name" value="HLH"/>
    <property type="match status" value="1"/>
</dbReference>
<evidence type="ECO:0000313" key="8">
    <source>
        <dbReference type="Proteomes" id="UP001159427"/>
    </source>
</evidence>